<accession>A0A9W8RRM8</accession>
<gene>
    <name evidence="1" type="ORF">NW762_011306</name>
</gene>
<protein>
    <submittedName>
        <fullName evidence="1">Uncharacterized protein</fullName>
    </submittedName>
</protein>
<organism evidence="1 2">
    <name type="scientific">Fusarium torreyae</name>
    <dbReference type="NCBI Taxonomy" id="1237075"/>
    <lineage>
        <taxon>Eukaryota</taxon>
        <taxon>Fungi</taxon>
        <taxon>Dikarya</taxon>
        <taxon>Ascomycota</taxon>
        <taxon>Pezizomycotina</taxon>
        <taxon>Sordariomycetes</taxon>
        <taxon>Hypocreomycetidae</taxon>
        <taxon>Hypocreales</taxon>
        <taxon>Nectriaceae</taxon>
        <taxon>Fusarium</taxon>
    </lineage>
</organism>
<evidence type="ECO:0000313" key="1">
    <source>
        <dbReference type="EMBL" id="KAJ4252005.1"/>
    </source>
</evidence>
<proteinExistence type="predicted"/>
<evidence type="ECO:0000313" key="2">
    <source>
        <dbReference type="Proteomes" id="UP001152049"/>
    </source>
</evidence>
<sequence>MAIKVAVCNSCKPSTERALRAGNVSFTSFFGDQVYEINMNSDPRTAGSNSLFMQAWRQLDGTVVGNVFKCPHSKYVAFSMPARR</sequence>
<dbReference type="AlphaFoldDB" id="A0A9W8RRM8"/>
<dbReference type="Proteomes" id="UP001152049">
    <property type="component" value="Unassembled WGS sequence"/>
</dbReference>
<dbReference type="EMBL" id="JAOQAZ010000027">
    <property type="protein sequence ID" value="KAJ4252005.1"/>
    <property type="molecule type" value="Genomic_DNA"/>
</dbReference>
<reference evidence="1" key="1">
    <citation type="submission" date="2022-09" db="EMBL/GenBank/DDBJ databases">
        <title>Fusarium specimens isolated from Avocado Roots.</title>
        <authorList>
            <person name="Stajich J."/>
            <person name="Roper C."/>
            <person name="Heimlech-Rivalta G."/>
        </authorList>
    </citation>
    <scope>NUCLEOTIDE SEQUENCE</scope>
    <source>
        <strain evidence="1">CF00136</strain>
    </source>
</reference>
<name>A0A9W8RRM8_9HYPO</name>
<comment type="caution">
    <text evidence="1">The sequence shown here is derived from an EMBL/GenBank/DDBJ whole genome shotgun (WGS) entry which is preliminary data.</text>
</comment>
<keyword evidence="2" id="KW-1185">Reference proteome</keyword>